<evidence type="ECO:0000313" key="1">
    <source>
        <dbReference type="EMBL" id="KAA8525614.1"/>
    </source>
</evidence>
<dbReference type="EMBL" id="CM018046">
    <property type="protein sequence ID" value="KAA8525614.1"/>
    <property type="molecule type" value="Genomic_DNA"/>
</dbReference>
<gene>
    <name evidence="1" type="ORF">F0562_007504</name>
</gene>
<dbReference type="Proteomes" id="UP000325577">
    <property type="component" value="Linkage Group LG3"/>
</dbReference>
<keyword evidence="2" id="KW-1185">Reference proteome</keyword>
<evidence type="ECO:0000313" key="2">
    <source>
        <dbReference type="Proteomes" id="UP000325577"/>
    </source>
</evidence>
<dbReference type="AlphaFoldDB" id="A0A5J5A5Y7"/>
<reference evidence="1 2" key="1">
    <citation type="submission" date="2019-09" db="EMBL/GenBank/DDBJ databases">
        <title>A chromosome-level genome assembly of the Chinese tupelo Nyssa sinensis.</title>
        <authorList>
            <person name="Yang X."/>
            <person name="Kang M."/>
            <person name="Yang Y."/>
            <person name="Xiong H."/>
            <person name="Wang M."/>
            <person name="Zhang Z."/>
            <person name="Wang Z."/>
            <person name="Wu H."/>
            <person name="Ma T."/>
            <person name="Liu J."/>
            <person name="Xi Z."/>
        </authorList>
    </citation>
    <scope>NUCLEOTIDE SEQUENCE [LARGE SCALE GENOMIC DNA]</scope>
    <source>
        <strain evidence="1">J267</strain>
        <tissue evidence="1">Leaf</tissue>
    </source>
</reference>
<sequence length="78" mass="8845">MERAQSNVVIFSKQKGPCRRQISNSSRHLHALQLSECDGIGWVALARRLTENGDNDGRQLSNRFSGTYGIENDYSEFK</sequence>
<accession>A0A5J5A5Y7</accession>
<proteinExistence type="predicted"/>
<name>A0A5J5A5Y7_9ASTE</name>
<organism evidence="1 2">
    <name type="scientific">Nyssa sinensis</name>
    <dbReference type="NCBI Taxonomy" id="561372"/>
    <lineage>
        <taxon>Eukaryota</taxon>
        <taxon>Viridiplantae</taxon>
        <taxon>Streptophyta</taxon>
        <taxon>Embryophyta</taxon>
        <taxon>Tracheophyta</taxon>
        <taxon>Spermatophyta</taxon>
        <taxon>Magnoliopsida</taxon>
        <taxon>eudicotyledons</taxon>
        <taxon>Gunneridae</taxon>
        <taxon>Pentapetalae</taxon>
        <taxon>asterids</taxon>
        <taxon>Cornales</taxon>
        <taxon>Nyssaceae</taxon>
        <taxon>Nyssa</taxon>
    </lineage>
</organism>
<protein>
    <submittedName>
        <fullName evidence="1">Uncharacterized protein</fullName>
    </submittedName>
</protein>